<proteinExistence type="predicted"/>
<keyword evidence="2" id="KW-1185">Reference proteome</keyword>
<evidence type="ECO:0000313" key="2">
    <source>
        <dbReference type="Proteomes" id="UP000037185"/>
    </source>
</evidence>
<name>A0ACC4W751_STRFR</name>
<dbReference type="Proteomes" id="UP000037185">
    <property type="component" value="Unassembled WGS sequence"/>
</dbReference>
<protein>
    <submittedName>
        <fullName evidence="1">Toxic cation resistance protein</fullName>
    </submittedName>
</protein>
<accession>A0ACC4W751</accession>
<organism evidence="1 2">
    <name type="scientific">Streptomyces fradiae</name>
    <name type="common">Streptomyces roseoflavus</name>
    <dbReference type="NCBI Taxonomy" id="1906"/>
    <lineage>
        <taxon>Bacteria</taxon>
        <taxon>Bacillati</taxon>
        <taxon>Actinomycetota</taxon>
        <taxon>Actinomycetes</taxon>
        <taxon>Kitasatosporales</taxon>
        <taxon>Streptomycetaceae</taxon>
        <taxon>Streptomyces</taxon>
    </lineage>
</organism>
<comment type="caution">
    <text evidence="1">The sequence shown here is derived from an EMBL/GenBank/DDBJ whole genome shotgun (WGS) entry which is preliminary data.</text>
</comment>
<gene>
    <name evidence="1" type="ORF">ADZ36_22855</name>
</gene>
<sequence length="236" mass="25888">MPPEKLRKTAPGLVSLYKAASVALDKEGLAGQRAAVYLVLDRSGSMRGYYKDGTVQHLAEQALGLSANLDDDGTVPVVFFSTDIDGTADIALDDYKGRIEALHADLGHMGRTNYHRAIETVVEHYKKSGSTAPAFVIFQTDGAPTSKAAAEKALCEAAELPLFWQFIGFGETDAKGFDFLRKLDNLSVPERRKADNAGFFHAGPEPRKLTNRKLYEQLLAEFPKWLEEAREKGILG</sequence>
<dbReference type="EMBL" id="LGSP01000054">
    <property type="protein sequence ID" value="KNE80295.1"/>
    <property type="molecule type" value="Genomic_DNA"/>
</dbReference>
<evidence type="ECO:0000313" key="1">
    <source>
        <dbReference type="EMBL" id="KNE80295.1"/>
    </source>
</evidence>
<reference evidence="1" key="1">
    <citation type="submission" date="2015-07" db="EMBL/GenBank/DDBJ databases">
        <title>Draft genome sequence of Streptomyces fradiae, a resistant strain to nitron-oligomycin.</title>
        <authorList>
            <person name="Vatlin A.A."/>
            <person name="Bekker O.B."/>
            <person name="Danilenko V.N."/>
        </authorList>
    </citation>
    <scope>NUCLEOTIDE SEQUENCE</scope>
    <source>
        <strain evidence="1">Olg1-1</strain>
    </source>
</reference>